<keyword evidence="2" id="KW-0472">Membrane</keyword>
<evidence type="ECO:0000256" key="2">
    <source>
        <dbReference type="SAM" id="Phobius"/>
    </source>
</evidence>
<feature type="region of interest" description="Disordered" evidence="1">
    <location>
        <begin position="170"/>
        <end position="204"/>
    </location>
</feature>
<dbReference type="Proteomes" id="UP000509303">
    <property type="component" value="Chromosome"/>
</dbReference>
<evidence type="ECO:0000256" key="1">
    <source>
        <dbReference type="SAM" id="MobiDB-lite"/>
    </source>
</evidence>
<protein>
    <recommendedName>
        <fullName evidence="5">PH domain-containing protein</fullName>
    </recommendedName>
</protein>
<evidence type="ECO:0000313" key="3">
    <source>
        <dbReference type="EMBL" id="QKW50454.1"/>
    </source>
</evidence>
<organism evidence="3 4">
    <name type="scientific">Streptomyces buecherae</name>
    <dbReference type="NCBI Taxonomy" id="2763006"/>
    <lineage>
        <taxon>Bacteria</taxon>
        <taxon>Bacillati</taxon>
        <taxon>Actinomycetota</taxon>
        <taxon>Actinomycetes</taxon>
        <taxon>Kitasatosporales</taxon>
        <taxon>Streptomycetaceae</taxon>
        <taxon>Streptomyces</taxon>
    </lineage>
</organism>
<keyword evidence="2" id="KW-0812">Transmembrane</keyword>
<sequence length="237" mass="25392">MVQDDIRDRVPSGAMPRRSALTWAKAMFSDLAAWLTRKPVTHPGAHRAIRHSADSRTIIWSIAAADLVASVVVDAMVPAAYRPLHLVWVVVSVVMTVGFCAMTARTPHLIDDHTLYLRTGPFRALAIPLRQIQTVRTAHGMTPSHGLRRSLDEDDAVACSVAAPPPWPSNSPSLFPSGSARASRPWPGGCTSPLIGRPRPPTLSGALCAGRRGREAKAPVALGRRVAGAVSRCAVTR</sequence>
<dbReference type="RefSeq" id="WP_176162190.1">
    <property type="nucleotide sequence ID" value="NZ_CP054929.1"/>
</dbReference>
<evidence type="ECO:0000313" key="4">
    <source>
        <dbReference type="Proteomes" id="UP000509303"/>
    </source>
</evidence>
<feature type="transmembrane region" description="Helical" evidence="2">
    <location>
        <begin position="57"/>
        <end position="80"/>
    </location>
</feature>
<reference evidence="3 4" key="1">
    <citation type="submission" date="2020-06" db="EMBL/GenBank/DDBJ databases">
        <title>Genome mining for natural products.</title>
        <authorList>
            <person name="Zhang B."/>
            <person name="Shi J."/>
            <person name="Ge H."/>
        </authorList>
    </citation>
    <scope>NUCLEOTIDE SEQUENCE [LARGE SCALE GENOMIC DNA]</scope>
    <source>
        <strain evidence="3 4">NA00687</strain>
    </source>
</reference>
<accession>A0A7H8N7D2</accession>
<feature type="transmembrane region" description="Helical" evidence="2">
    <location>
        <begin position="86"/>
        <end position="104"/>
    </location>
</feature>
<name>A0A7H8N7D2_9ACTN</name>
<dbReference type="AlphaFoldDB" id="A0A7H8N7D2"/>
<proteinExistence type="predicted"/>
<evidence type="ECO:0008006" key="5">
    <source>
        <dbReference type="Google" id="ProtNLM"/>
    </source>
</evidence>
<keyword evidence="2" id="KW-1133">Transmembrane helix</keyword>
<keyword evidence="4" id="KW-1185">Reference proteome</keyword>
<dbReference type="EMBL" id="CP054929">
    <property type="protein sequence ID" value="QKW50454.1"/>
    <property type="molecule type" value="Genomic_DNA"/>
</dbReference>
<gene>
    <name evidence="3" type="ORF">HUT08_13965</name>
</gene>